<evidence type="ECO:0000256" key="3">
    <source>
        <dbReference type="ARBA" id="ARBA00007931"/>
    </source>
</evidence>
<reference evidence="14" key="1">
    <citation type="journal article" date="2014" name="Front. Microbiol.">
        <title>High frequency of phylogenetically diverse reductive dehalogenase-homologous genes in deep subseafloor sedimentary metagenomes.</title>
        <authorList>
            <person name="Kawai M."/>
            <person name="Futagami T."/>
            <person name="Toyoda A."/>
            <person name="Takaki Y."/>
            <person name="Nishi S."/>
            <person name="Hori S."/>
            <person name="Arai W."/>
            <person name="Tsubouchi T."/>
            <person name="Morono Y."/>
            <person name="Uchiyama I."/>
            <person name="Ito T."/>
            <person name="Fujiyama A."/>
            <person name="Inagaki F."/>
            <person name="Takami H."/>
        </authorList>
    </citation>
    <scope>NUCLEOTIDE SEQUENCE</scope>
    <source>
        <strain evidence="14">Expedition CK06-06</strain>
    </source>
</reference>
<proteinExistence type="inferred from homology"/>
<evidence type="ECO:0000256" key="12">
    <source>
        <dbReference type="ARBA" id="ARBA00023136"/>
    </source>
</evidence>
<evidence type="ECO:0000256" key="9">
    <source>
        <dbReference type="ARBA" id="ARBA00022833"/>
    </source>
</evidence>
<evidence type="ECO:0000256" key="2">
    <source>
        <dbReference type="ARBA" id="ARBA00004651"/>
    </source>
</evidence>
<keyword evidence="7" id="KW-0479">Metal-binding</keyword>
<keyword evidence="8" id="KW-0378">Hydrolase</keyword>
<evidence type="ECO:0000256" key="11">
    <source>
        <dbReference type="ARBA" id="ARBA00023049"/>
    </source>
</evidence>
<evidence type="ECO:0000313" key="14">
    <source>
        <dbReference type="EMBL" id="GAI25948.1"/>
    </source>
</evidence>
<keyword evidence="4" id="KW-1003">Cell membrane</keyword>
<dbReference type="GO" id="GO:0006508">
    <property type="term" value="P:proteolysis"/>
    <property type="evidence" value="ECO:0007669"/>
    <property type="project" value="UniProtKB-KW"/>
</dbReference>
<dbReference type="GO" id="GO:0005886">
    <property type="term" value="C:plasma membrane"/>
    <property type="evidence" value="ECO:0007669"/>
    <property type="project" value="UniProtKB-SubCell"/>
</dbReference>
<comment type="subcellular location">
    <subcellularLocation>
        <location evidence="2">Cell membrane</location>
        <topology evidence="2">Multi-pass membrane protein</topology>
    </subcellularLocation>
</comment>
<keyword evidence="10 13" id="KW-1133">Transmembrane helix</keyword>
<protein>
    <recommendedName>
        <fullName evidence="15">Peptidase M50 domain-containing protein</fullName>
    </recommendedName>
</protein>
<keyword evidence="5" id="KW-0645">Protease</keyword>
<keyword evidence="9" id="KW-0862">Zinc</keyword>
<evidence type="ECO:0000256" key="8">
    <source>
        <dbReference type="ARBA" id="ARBA00022801"/>
    </source>
</evidence>
<organism evidence="14">
    <name type="scientific">marine sediment metagenome</name>
    <dbReference type="NCBI Taxonomy" id="412755"/>
    <lineage>
        <taxon>unclassified sequences</taxon>
        <taxon>metagenomes</taxon>
        <taxon>ecological metagenomes</taxon>
    </lineage>
</organism>
<evidence type="ECO:0000256" key="1">
    <source>
        <dbReference type="ARBA" id="ARBA00001947"/>
    </source>
</evidence>
<name>X1M3N1_9ZZZZ</name>
<dbReference type="InterPro" id="IPR044537">
    <property type="entry name" value="Rip2-like"/>
</dbReference>
<evidence type="ECO:0000256" key="5">
    <source>
        <dbReference type="ARBA" id="ARBA00022670"/>
    </source>
</evidence>
<dbReference type="EMBL" id="BARV01017670">
    <property type="protein sequence ID" value="GAI25948.1"/>
    <property type="molecule type" value="Genomic_DNA"/>
</dbReference>
<feature type="transmembrane region" description="Helical" evidence="13">
    <location>
        <begin position="90"/>
        <end position="110"/>
    </location>
</feature>
<dbReference type="CDD" id="cd06158">
    <property type="entry name" value="S2P-M50_like_1"/>
    <property type="match status" value="1"/>
</dbReference>
<evidence type="ECO:0000256" key="4">
    <source>
        <dbReference type="ARBA" id="ARBA00022475"/>
    </source>
</evidence>
<dbReference type="PANTHER" id="PTHR35864">
    <property type="entry name" value="ZINC METALLOPROTEASE MJ0611-RELATED"/>
    <property type="match status" value="1"/>
</dbReference>
<comment type="cofactor">
    <cofactor evidence="1">
        <name>Zn(2+)</name>
        <dbReference type="ChEBI" id="CHEBI:29105"/>
    </cofactor>
</comment>
<evidence type="ECO:0000256" key="7">
    <source>
        <dbReference type="ARBA" id="ARBA00022723"/>
    </source>
</evidence>
<evidence type="ECO:0008006" key="15">
    <source>
        <dbReference type="Google" id="ProtNLM"/>
    </source>
</evidence>
<comment type="caution">
    <text evidence="14">The sequence shown here is derived from an EMBL/GenBank/DDBJ whole genome shotgun (WGS) entry which is preliminary data.</text>
</comment>
<dbReference type="GO" id="GO:0008237">
    <property type="term" value="F:metallopeptidase activity"/>
    <property type="evidence" value="ECO:0007669"/>
    <property type="project" value="UniProtKB-KW"/>
</dbReference>
<evidence type="ECO:0000256" key="13">
    <source>
        <dbReference type="SAM" id="Phobius"/>
    </source>
</evidence>
<accession>X1M3N1</accession>
<keyword evidence="6 13" id="KW-0812">Transmembrane</keyword>
<dbReference type="AlphaFoldDB" id="X1M3N1"/>
<keyword evidence="11" id="KW-0482">Metalloprotease</keyword>
<evidence type="ECO:0000256" key="6">
    <source>
        <dbReference type="ARBA" id="ARBA00022692"/>
    </source>
</evidence>
<dbReference type="InterPro" id="IPR052348">
    <property type="entry name" value="Metallopeptidase_M50B"/>
</dbReference>
<dbReference type="GO" id="GO:0046872">
    <property type="term" value="F:metal ion binding"/>
    <property type="evidence" value="ECO:0007669"/>
    <property type="project" value="UniProtKB-KW"/>
</dbReference>
<sequence>MEILFQIIVLLFSIVIHEVSHGTVANYLGDPTAKYAGRLTLNPLKHLDPIGSVIVPVFLILMTGTGIGWAKPVPINPRNFRDQKYGSLKVALAGPGANLGIALIFGLILIFSLSLFRTYSSLVFFLPLLLYLKLL</sequence>
<gene>
    <name evidence="14" type="ORF">S06H3_30054</name>
</gene>
<dbReference type="PANTHER" id="PTHR35864:SF1">
    <property type="entry name" value="ZINC METALLOPROTEASE YWHC-RELATED"/>
    <property type="match status" value="1"/>
</dbReference>
<evidence type="ECO:0000256" key="10">
    <source>
        <dbReference type="ARBA" id="ARBA00022989"/>
    </source>
</evidence>
<feature type="transmembrane region" description="Helical" evidence="13">
    <location>
        <begin position="49"/>
        <end position="70"/>
    </location>
</feature>
<keyword evidence="12 13" id="KW-0472">Membrane</keyword>
<comment type="similarity">
    <text evidence="3">Belongs to the peptidase M50B family.</text>
</comment>